<feature type="domain" description="Aminoglycoside phosphotransferase" evidence="1">
    <location>
        <begin position="49"/>
        <end position="263"/>
    </location>
</feature>
<name>A0A941ETE1_9ACTN</name>
<proteinExistence type="predicted"/>
<comment type="caution">
    <text evidence="2">The sequence shown here is derived from an EMBL/GenBank/DDBJ whole genome shotgun (WGS) entry which is preliminary data.</text>
</comment>
<dbReference type="InterPro" id="IPR002575">
    <property type="entry name" value="Aminoglycoside_PTrfase"/>
</dbReference>
<organism evidence="2 3">
    <name type="scientific">Actinospica durhamensis</name>
    <dbReference type="NCBI Taxonomy" id="1508375"/>
    <lineage>
        <taxon>Bacteria</taxon>
        <taxon>Bacillati</taxon>
        <taxon>Actinomycetota</taxon>
        <taxon>Actinomycetes</taxon>
        <taxon>Catenulisporales</taxon>
        <taxon>Actinospicaceae</taxon>
        <taxon>Actinospica</taxon>
    </lineage>
</organism>
<evidence type="ECO:0000313" key="3">
    <source>
        <dbReference type="Proteomes" id="UP000675781"/>
    </source>
</evidence>
<dbReference type="AlphaFoldDB" id="A0A941ETE1"/>
<dbReference type="SUPFAM" id="SSF56112">
    <property type="entry name" value="Protein kinase-like (PK-like)"/>
    <property type="match status" value="1"/>
</dbReference>
<dbReference type="InterPro" id="IPR011009">
    <property type="entry name" value="Kinase-like_dom_sf"/>
</dbReference>
<evidence type="ECO:0000313" key="2">
    <source>
        <dbReference type="EMBL" id="MBR7836092.1"/>
    </source>
</evidence>
<gene>
    <name evidence="2" type="ORF">KDL01_22640</name>
</gene>
<sequence>MNAADPSTEPTELTEPTVSVREAVASIPLFADEDELVIEAQSGVRSLNNSIWVVSTRGAKERYAVRLADARSAAGLGIDRTEEEAAARAAAAAGITPELLHYDTATGTMVTPWVEGACSPTGADLADPDTLRRLVALVRRMHQISALPGRPGAVFHRIRHLVGSARAAGAELPPGIEDALAHLDEAEAHSAQRTPVPGLNHNDLWENNILDTGARLYLVDWEFAGSGDGLYDLATISMAGGLDPRADAALLGEYGLSGPLAAADLESMKWVVRFFEAAWALVLHGLKGRSGSGFDYAGHARYMFGTLSDLPATDR</sequence>
<accession>A0A941ETE1</accession>
<dbReference type="EMBL" id="JAGSOG010000124">
    <property type="protein sequence ID" value="MBR7836092.1"/>
    <property type="molecule type" value="Genomic_DNA"/>
</dbReference>
<dbReference type="Gene3D" id="3.30.200.20">
    <property type="entry name" value="Phosphorylase Kinase, domain 1"/>
    <property type="match status" value="1"/>
</dbReference>
<dbReference type="Pfam" id="PF01636">
    <property type="entry name" value="APH"/>
    <property type="match status" value="1"/>
</dbReference>
<evidence type="ECO:0000259" key="1">
    <source>
        <dbReference type="Pfam" id="PF01636"/>
    </source>
</evidence>
<dbReference type="RefSeq" id="WP_212530582.1">
    <property type="nucleotide sequence ID" value="NZ_JAGSOG010000124.1"/>
</dbReference>
<keyword evidence="3" id="KW-1185">Reference proteome</keyword>
<reference evidence="2" key="1">
    <citation type="submission" date="2021-04" db="EMBL/GenBank/DDBJ databases">
        <title>Genome based classification of Actinospica acidithermotolerans sp. nov., an actinobacterium isolated from an Indonesian hot spring.</title>
        <authorList>
            <person name="Kusuma A.B."/>
            <person name="Putra K.E."/>
            <person name="Nafisah S."/>
            <person name="Loh J."/>
            <person name="Nouioui I."/>
            <person name="Goodfellow M."/>
        </authorList>
    </citation>
    <scope>NUCLEOTIDE SEQUENCE</scope>
    <source>
        <strain evidence="2">CSCA 57</strain>
    </source>
</reference>
<protein>
    <submittedName>
        <fullName evidence="2">Phosphotransferase</fullName>
    </submittedName>
</protein>
<dbReference type="Gene3D" id="3.90.1200.10">
    <property type="match status" value="1"/>
</dbReference>
<dbReference type="Proteomes" id="UP000675781">
    <property type="component" value="Unassembled WGS sequence"/>
</dbReference>